<dbReference type="Pfam" id="PF00248">
    <property type="entry name" value="Aldo_ket_red"/>
    <property type="match status" value="1"/>
</dbReference>
<protein>
    <recommendedName>
        <fullName evidence="3">NADP-dependent oxidoreductase domain-containing protein</fullName>
    </recommendedName>
</protein>
<evidence type="ECO:0000256" key="2">
    <source>
        <dbReference type="SAM" id="MobiDB-lite"/>
    </source>
</evidence>
<feature type="compositionally biased region" description="Basic residues" evidence="2">
    <location>
        <begin position="40"/>
        <end position="65"/>
    </location>
</feature>
<comment type="caution">
    <text evidence="4">The sequence shown here is derived from an EMBL/GenBank/DDBJ whole genome shotgun (WGS) entry which is preliminary data.</text>
</comment>
<dbReference type="Gene3D" id="3.20.20.100">
    <property type="entry name" value="NADP-dependent oxidoreductase domain"/>
    <property type="match status" value="2"/>
</dbReference>
<accession>A0ABD3P2C2</accession>
<dbReference type="InterPro" id="IPR036812">
    <property type="entry name" value="NAD(P)_OxRdtase_dom_sf"/>
</dbReference>
<dbReference type="AlphaFoldDB" id="A0ABD3P2C2"/>
<feature type="domain" description="NADP-dependent oxidoreductase" evidence="3">
    <location>
        <begin position="269"/>
        <end position="357"/>
    </location>
</feature>
<evidence type="ECO:0000256" key="1">
    <source>
        <dbReference type="ARBA" id="ARBA00023002"/>
    </source>
</evidence>
<keyword evidence="5" id="KW-1185">Reference proteome</keyword>
<evidence type="ECO:0000313" key="5">
    <source>
        <dbReference type="Proteomes" id="UP001530315"/>
    </source>
</evidence>
<proteinExistence type="predicted"/>
<dbReference type="PANTHER" id="PTHR43625:SF5">
    <property type="entry name" value="PYRIDOXAL REDUCTASE, CHLOROPLASTIC"/>
    <property type="match status" value="1"/>
</dbReference>
<dbReference type="InterPro" id="IPR023210">
    <property type="entry name" value="NADP_OxRdtase_dom"/>
</dbReference>
<evidence type="ECO:0000259" key="3">
    <source>
        <dbReference type="Pfam" id="PF00248"/>
    </source>
</evidence>
<name>A0ABD3P2C2_9STRA</name>
<feature type="region of interest" description="Disordered" evidence="2">
    <location>
        <begin position="31"/>
        <end position="65"/>
    </location>
</feature>
<dbReference type="EMBL" id="JALLAZ020001024">
    <property type="protein sequence ID" value="KAL3782290.1"/>
    <property type="molecule type" value="Genomic_DNA"/>
</dbReference>
<organism evidence="4 5">
    <name type="scientific">Stephanodiscus triporus</name>
    <dbReference type="NCBI Taxonomy" id="2934178"/>
    <lineage>
        <taxon>Eukaryota</taxon>
        <taxon>Sar</taxon>
        <taxon>Stramenopiles</taxon>
        <taxon>Ochrophyta</taxon>
        <taxon>Bacillariophyta</taxon>
        <taxon>Coscinodiscophyceae</taxon>
        <taxon>Thalassiosirophycidae</taxon>
        <taxon>Stephanodiscales</taxon>
        <taxon>Stephanodiscaceae</taxon>
        <taxon>Stephanodiscus</taxon>
    </lineage>
</organism>
<dbReference type="SUPFAM" id="SSF51430">
    <property type="entry name" value="NAD(P)-linked oxidoreductase"/>
    <property type="match status" value="1"/>
</dbReference>
<dbReference type="GO" id="GO:0016491">
    <property type="term" value="F:oxidoreductase activity"/>
    <property type="evidence" value="ECO:0007669"/>
    <property type="project" value="UniProtKB-KW"/>
</dbReference>
<dbReference type="InterPro" id="IPR050791">
    <property type="entry name" value="Aldo-Keto_reductase"/>
</dbReference>
<evidence type="ECO:0000313" key="4">
    <source>
        <dbReference type="EMBL" id="KAL3782290.1"/>
    </source>
</evidence>
<dbReference type="Proteomes" id="UP001530315">
    <property type="component" value="Unassembled WGS sequence"/>
</dbReference>
<keyword evidence="1" id="KW-0560">Oxidoreductase</keyword>
<dbReference type="PANTHER" id="PTHR43625">
    <property type="entry name" value="AFLATOXIN B1 ALDEHYDE REDUCTASE"/>
    <property type="match status" value="1"/>
</dbReference>
<gene>
    <name evidence="4" type="ORF">ACHAW5_010592</name>
</gene>
<sequence length="385" mass="42486">MLALSHSFLVSESATKNAAVDLRRRGLARVVDRPPDGRRGVGRKRRRRRRRPKRGTGGRGRRRRRRRINLPPIGLGCWSWGGGDSLFWGYDPWNDEDLREVFRYAIHRGRGAGPVLIRFRGNCTASGRSETLPGEYSRSSLTDRTEDDYDVVVVVATKFAALPWRTTPESIVKACEGPIGLCIGFTSRNAHANEAYWYGMAMAYERGLIRAVGGGGVSNYGVRSDEGRVTRALARRGRPPHRRIRSSTALLYQHPEKISGWTCCHTPPPLAIGLLSGKYGADDATKVGKVASDPQLADIIGAMRAVAEGHSDVAINWCIAKGTTPIPGARTLRQVRSNYGSLDWTMSDEEVKFLDGASRGFSYIDIGASPFPRIDKDTGLIMFDS</sequence>
<reference evidence="4 5" key="1">
    <citation type="submission" date="2024-10" db="EMBL/GenBank/DDBJ databases">
        <title>Updated reference genomes for cyclostephanoid diatoms.</title>
        <authorList>
            <person name="Roberts W.R."/>
            <person name="Alverson A.J."/>
        </authorList>
    </citation>
    <scope>NUCLEOTIDE SEQUENCE [LARGE SCALE GENOMIC DNA]</scope>
    <source>
        <strain evidence="4 5">AJA276-08</strain>
    </source>
</reference>